<evidence type="ECO:0000313" key="7">
    <source>
        <dbReference type="EMBL" id="KAF9890272.1"/>
    </source>
</evidence>
<protein>
    <submittedName>
        <fullName evidence="7">Uncharacterized protein</fullName>
    </submittedName>
</protein>
<dbReference type="Pfam" id="PF05705">
    <property type="entry name" value="DUF829"/>
    <property type="match status" value="1"/>
</dbReference>
<evidence type="ECO:0000256" key="6">
    <source>
        <dbReference type="ARBA" id="ARBA00034303"/>
    </source>
</evidence>
<reference evidence="7" key="1">
    <citation type="journal article" date="2019" name="Beilstein J. Org. Chem.">
        <title>Nanangenines: drimane sesquiterpenoids as the dominant metabolite cohort of a novel Australian fungus, Aspergillus nanangensis.</title>
        <authorList>
            <person name="Lacey H.J."/>
            <person name="Gilchrist C.L.M."/>
            <person name="Crombie A."/>
            <person name="Kalaitzis J.A."/>
            <person name="Vuong D."/>
            <person name="Rutledge P.J."/>
            <person name="Turner P."/>
            <person name="Pitt J.I."/>
            <person name="Lacey E."/>
            <person name="Chooi Y.H."/>
            <person name="Piggott A.M."/>
        </authorList>
    </citation>
    <scope>NUCLEOTIDE SEQUENCE</scope>
    <source>
        <strain evidence="7">MST-FP2251</strain>
    </source>
</reference>
<evidence type="ECO:0000256" key="1">
    <source>
        <dbReference type="ARBA" id="ARBA00007387"/>
    </source>
</evidence>
<dbReference type="PANTHER" id="PTHR12265">
    <property type="entry name" value="TRANSMEMBRANE PROTEIN 53"/>
    <property type="match status" value="1"/>
</dbReference>
<dbReference type="Proteomes" id="UP001194746">
    <property type="component" value="Unassembled WGS sequence"/>
</dbReference>
<organism evidence="7 8">
    <name type="scientific">Aspergillus nanangensis</name>
    <dbReference type="NCBI Taxonomy" id="2582783"/>
    <lineage>
        <taxon>Eukaryota</taxon>
        <taxon>Fungi</taxon>
        <taxon>Dikarya</taxon>
        <taxon>Ascomycota</taxon>
        <taxon>Pezizomycotina</taxon>
        <taxon>Eurotiomycetes</taxon>
        <taxon>Eurotiomycetidae</taxon>
        <taxon>Eurotiales</taxon>
        <taxon>Aspergillaceae</taxon>
        <taxon>Aspergillus</taxon>
        <taxon>Aspergillus subgen. Circumdati</taxon>
    </lineage>
</organism>
<dbReference type="InterPro" id="IPR029058">
    <property type="entry name" value="AB_hydrolase_fold"/>
</dbReference>
<dbReference type="SUPFAM" id="SSF53474">
    <property type="entry name" value="alpha/beta-Hydrolases"/>
    <property type="match status" value="1"/>
</dbReference>
<keyword evidence="4" id="KW-0472">Membrane</keyword>
<keyword evidence="8" id="KW-1185">Reference proteome</keyword>
<name>A0AAD4CPW1_ASPNN</name>
<comment type="similarity">
    <text evidence="1">Belongs to the TMEM53 family.</text>
</comment>
<comment type="subcellular location">
    <subcellularLocation>
        <location evidence="6">Nucleus outer membrane</location>
        <topology evidence="6">Single-pass membrane protein</topology>
    </subcellularLocation>
</comment>
<evidence type="ECO:0000256" key="5">
    <source>
        <dbReference type="ARBA" id="ARBA00023242"/>
    </source>
</evidence>
<keyword evidence="5" id="KW-0539">Nucleus</keyword>
<dbReference type="EMBL" id="VCAU01000028">
    <property type="protein sequence ID" value="KAF9890272.1"/>
    <property type="molecule type" value="Genomic_DNA"/>
</dbReference>
<keyword evidence="2" id="KW-0812">Transmembrane</keyword>
<keyword evidence="3" id="KW-1133">Transmembrane helix</keyword>
<evidence type="ECO:0000256" key="4">
    <source>
        <dbReference type="ARBA" id="ARBA00023136"/>
    </source>
</evidence>
<reference evidence="7" key="2">
    <citation type="submission" date="2020-02" db="EMBL/GenBank/DDBJ databases">
        <authorList>
            <person name="Gilchrist C.L.M."/>
            <person name="Chooi Y.-H."/>
        </authorList>
    </citation>
    <scope>NUCLEOTIDE SEQUENCE</scope>
    <source>
        <strain evidence="7">MST-FP2251</strain>
    </source>
</reference>
<gene>
    <name evidence="7" type="ORF">FE257_006186</name>
</gene>
<accession>A0AAD4CPW1</accession>
<dbReference type="AlphaFoldDB" id="A0AAD4CPW1"/>
<dbReference type="InterPro" id="IPR008547">
    <property type="entry name" value="DUF829_TMEM53"/>
</dbReference>
<evidence type="ECO:0000313" key="8">
    <source>
        <dbReference type="Proteomes" id="UP001194746"/>
    </source>
</evidence>
<dbReference type="PANTHER" id="PTHR12265:SF30">
    <property type="entry name" value="TRANSMEMBRANE PROTEIN 53"/>
    <property type="match status" value="1"/>
</dbReference>
<evidence type="ECO:0000256" key="2">
    <source>
        <dbReference type="ARBA" id="ARBA00022692"/>
    </source>
</evidence>
<proteinExistence type="inferred from homology"/>
<sequence>MDSSPLDDFDLISENIYLHEPTSTSPNPTTPLSPTLIILCTWLGGATNRRVSKYVIEYQQRFPTAYILLLTTEVSDITFRSFNAIRSRLAPAREAIDRILQSVICDPTNTTTPSTLLHAFSHGGSNTAVQLTRSMDSDGDQRNFLSTLRLIIFDCSPGDTAFCRSYKAAALSLPTTEPANTIGKFALYPTMGLITSLQNLGIMHSVADLRSEMNDPTLFGAAVRRLYMYSQEDEMVRWTDVERHMDRARAKGFPVEGVRFESGPHCALVMVDGPRYWRAVQQAWEGEDFGRNNSQMHIVEKCKL</sequence>
<evidence type="ECO:0000256" key="3">
    <source>
        <dbReference type="ARBA" id="ARBA00022989"/>
    </source>
</evidence>
<comment type="caution">
    <text evidence="7">The sequence shown here is derived from an EMBL/GenBank/DDBJ whole genome shotgun (WGS) entry which is preliminary data.</text>
</comment>
<dbReference type="GO" id="GO:0005640">
    <property type="term" value="C:nuclear outer membrane"/>
    <property type="evidence" value="ECO:0007669"/>
    <property type="project" value="UniProtKB-SubCell"/>
</dbReference>